<protein>
    <submittedName>
        <fullName evidence="3">Axonemal inner arm dynein light chain</fullName>
    </submittedName>
</protein>
<evidence type="ECO:0000313" key="3">
    <source>
        <dbReference type="EMBL" id="RHW68692.1"/>
    </source>
</evidence>
<organism evidence="3 4">
    <name type="scientific">Trypanosoma brucei equiperdum</name>
    <dbReference type="NCBI Taxonomy" id="630700"/>
    <lineage>
        <taxon>Eukaryota</taxon>
        <taxon>Discoba</taxon>
        <taxon>Euglenozoa</taxon>
        <taxon>Kinetoplastea</taxon>
        <taxon>Metakinetoplastina</taxon>
        <taxon>Trypanosomatida</taxon>
        <taxon>Trypanosomatidae</taxon>
        <taxon>Trypanosoma</taxon>
    </lineage>
</organism>
<dbReference type="PANTHER" id="PTHR13183">
    <property type="entry name" value="AXONEMAL INNER ARM DYNEIN LIGHT CHAIN 28"/>
    <property type="match status" value="1"/>
</dbReference>
<evidence type="ECO:0000256" key="1">
    <source>
        <dbReference type="ARBA" id="ARBA00023054"/>
    </source>
</evidence>
<dbReference type="EMBL" id="QSBY01000010">
    <property type="protein sequence ID" value="RHW68692.1"/>
    <property type="molecule type" value="Genomic_DNA"/>
</dbReference>
<reference evidence="3 4" key="1">
    <citation type="submission" date="2018-09" db="EMBL/GenBank/DDBJ databases">
        <title>whole genome sequence of T. equiperdum IVM-t1 strain.</title>
        <authorList>
            <person name="Suganuma K."/>
        </authorList>
    </citation>
    <scope>NUCLEOTIDE SEQUENCE [LARGE SCALE GENOMIC DNA]</scope>
    <source>
        <strain evidence="3 4">IVM-t1</strain>
    </source>
</reference>
<name>A0A3L6KWD3_9TRYP</name>
<dbReference type="GO" id="GO:0005930">
    <property type="term" value="C:axoneme"/>
    <property type="evidence" value="ECO:0007669"/>
    <property type="project" value="TreeGrafter"/>
</dbReference>
<gene>
    <name evidence="3" type="ORF">DPX39_100124300</name>
</gene>
<dbReference type="Proteomes" id="UP000266743">
    <property type="component" value="Chromosome 10"/>
</dbReference>
<feature type="coiled-coil region" evidence="2">
    <location>
        <begin position="277"/>
        <end position="304"/>
    </location>
</feature>
<evidence type="ECO:0000313" key="4">
    <source>
        <dbReference type="Proteomes" id="UP000266743"/>
    </source>
</evidence>
<sequence length="373" mass="42112">MGLLKVETHVINDDVQVDDVLQEQRLSESVPLSRRLEVRKHTSGQGAVECKEKAATSQMSSPYTQLVVAGETTPSTDIRRSLMAQRGSKLPSCTKECASNTSANKTPLSALKLSQNASSPAAKLAFLKRHNKAPSVSHPGGAILPALMTRVTDVETLLYTLLPPQRIVCEETGETIVKSVSLEQPSRVEVAKLHERTLQQLQQRRAREWGICPLRREIYTELFDELIREITLEEPARGVLLLRIRDEMNQTLAAHRALAERTLLFASKQRMEPPEDISALRQRIKELEEEREELLVKRRMATVREEQIQSALLDENTARVKLWQDETCYYRRANRQVSQRIKTETERANAHGVQVDRFVLEGGPPSSDLGVEL</sequence>
<dbReference type="GO" id="GO:0045504">
    <property type="term" value="F:dynein heavy chain binding"/>
    <property type="evidence" value="ECO:0007669"/>
    <property type="project" value="TreeGrafter"/>
</dbReference>
<comment type="caution">
    <text evidence="3">The sequence shown here is derived from an EMBL/GenBank/DDBJ whole genome shotgun (WGS) entry which is preliminary data.</text>
</comment>
<dbReference type="AlphaFoldDB" id="A0A3L6KWD3"/>
<proteinExistence type="predicted"/>
<dbReference type="PANTHER" id="PTHR13183:SF3">
    <property type="entry name" value="KDA INNER DYNEIN ARM LIGHT CHAIN, AXONEMAL, PUTATIVE-RELATED"/>
    <property type="match status" value="1"/>
</dbReference>
<evidence type="ECO:0000256" key="2">
    <source>
        <dbReference type="SAM" id="Coils"/>
    </source>
</evidence>
<dbReference type="Pfam" id="PF10211">
    <property type="entry name" value="Ax_dynein_light"/>
    <property type="match status" value="1"/>
</dbReference>
<keyword evidence="1 2" id="KW-0175">Coiled coil</keyword>
<dbReference type="InterPro" id="IPR019347">
    <property type="entry name" value="Axonemal_dynein_light_chain"/>
</dbReference>
<accession>A0A3L6KWD3</accession>